<evidence type="ECO:0000256" key="4">
    <source>
        <dbReference type="ARBA" id="ARBA00023242"/>
    </source>
</evidence>
<dbReference type="GO" id="GO:0005634">
    <property type="term" value="C:nucleus"/>
    <property type="evidence" value="ECO:0007669"/>
    <property type="project" value="UniProtKB-SubCell"/>
</dbReference>
<name>A0AA39KJ43_MICHY</name>
<evidence type="ECO:0000256" key="1">
    <source>
        <dbReference type="ARBA" id="ARBA00004123"/>
    </source>
</evidence>
<dbReference type="AlphaFoldDB" id="A0AA39KJ43"/>
<keyword evidence="3" id="KW-0833">Ubl conjugation pathway</keyword>
<evidence type="ECO:0000313" key="6">
    <source>
        <dbReference type="Proteomes" id="UP001168972"/>
    </source>
</evidence>
<dbReference type="GO" id="GO:0019005">
    <property type="term" value="C:SCF ubiquitin ligase complex"/>
    <property type="evidence" value="ECO:0007669"/>
    <property type="project" value="TreeGrafter"/>
</dbReference>
<dbReference type="GO" id="GO:0016567">
    <property type="term" value="P:protein ubiquitination"/>
    <property type="evidence" value="ECO:0007669"/>
    <property type="project" value="TreeGrafter"/>
</dbReference>
<comment type="subcellular location">
    <subcellularLocation>
        <location evidence="1">Nucleus</location>
    </subcellularLocation>
</comment>
<gene>
    <name evidence="5" type="ORF">PV327_006946</name>
</gene>
<reference evidence="5" key="2">
    <citation type="submission" date="2023-03" db="EMBL/GenBank/DDBJ databases">
        <authorList>
            <person name="Inwood S.N."/>
            <person name="Skelly J.G."/>
            <person name="Guhlin J."/>
            <person name="Harrop T.W.R."/>
            <person name="Goldson S.G."/>
            <person name="Dearden P.K."/>
        </authorList>
    </citation>
    <scope>NUCLEOTIDE SEQUENCE</scope>
    <source>
        <strain evidence="5">Lincoln</strain>
        <tissue evidence="5">Whole body</tissue>
    </source>
</reference>
<proteinExistence type="predicted"/>
<organism evidence="5 6">
    <name type="scientific">Microctonus hyperodae</name>
    <name type="common">Parasitoid wasp</name>
    <dbReference type="NCBI Taxonomy" id="165561"/>
    <lineage>
        <taxon>Eukaryota</taxon>
        <taxon>Metazoa</taxon>
        <taxon>Ecdysozoa</taxon>
        <taxon>Arthropoda</taxon>
        <taxon>Hexapoda</taxon>
        <taxon>Insecta</taxon>
        <taxon>Pterygota</taxon>
        <taxon>Neoptera</taxon>
        <taxon>Endopterygota</taxon>
        <taxon>Hymenoptera</taxon>
        <taxon>Apocrita</taxon>
        <taxon>Ichneumonoidea</taxon>
        <taxon>Braconidae</taxon>
        <taxon>Euphorinae</taxon>
        <taxon>Microctonus</taxon>
    </lineage>
</organism>
<evidence type="ECO:0008006" key="7">
    <source>
        <dbReference type="Google" id="ProtNLM"/>
    </source>
</evidence>
<evidence type="ECO:0000256" key="3">
    <source>
        <dbReference type="ARBA" id="ARBA00022786"/>
    </source>
</evidence>
<dbReference type="InterPro" id="IPR040394">
    <property type="entry name" value="FBX25/32"/>
</dbReference>
<dbReference type="Proteomes" id="UP001168972">
    <property type="component" value="Unassembled WGS sequence"/>
</dbReference>
<comment type="caution">
    <text evidence="5">The sequence shown here is derived from an EMBL/GenBank/DDBJ whole genome shotgun (WGS) entry which is preliminary data.</text>
</comment>
<keyword evidence="6" id="KW-1185">Reference proteome</keyword>
<comment type="pathway">
    <text evidence="2">Protein modification; protein ubiquitination.</text>
</comment>
<protein>
    <recommendedName>
        <fullName evidence="7">F-box only protein 32</fullName>
    </recommendedName>
</protein>
<evidence type="ECO:0000313" key="5">
    <source>
        <dbReference type="EMBL" id="KAK0163241.1"/>
    </source>
</evidence>
<accession>A0AA39KJ43</accession>
<dbReference type="InterPro" id="IPR036047">
    <property type="entry name" value="F-box-like_dom_sf"/>
</dbReference>
<dbReference type="SUPFAM" id="SSF81383">
    <property type="entry name" value="F-box domain"/>
    <property type="match status" value="1"/>
</dbReference>
<dbReference type="PANTHER" id="PTHR13123">
    <property type="entry name" value="LD30288P"/>
    <property type="match status" value="1"/>
</dbReference>
<dbReference type="PANTHER" id="PTHR13123:SF7">
    <property type="entry name" value="LD30288P"/>
    <property type="match status" value="1"/>
</dbReference>
<keyword evidence="4" id="KW-0539">Nucleus</keyword>
<evidence type="ECO:0000256" key="2">
    <source>
        <dbReference type="ARBA" id="ARBA00004906"/>
    </source>
</evidence>
<dbReference type="EMBL" id="JAQQBR010001833">
    <property type="protein sequence ID" value="KAK0163241.1"/>
    <property type="molecule type" value="Genomic_DNA"/>
</dbReference>
<dbReference type="GO" id="GO:0005737">
    <property type="term" value="C:cytoplasm"/>
    <property type="evidence" value="ECO:0007669"/>
    <property type="project" value="TreeGrafter"/>
</dbReference>
<reference evidence="5" key="1">
    <citation type="journal article" date="2023" name="bioRxiv">
        <title>Scaffold-level genome assemblies of two parasitoid biocontrol wasps reveal the parthenogenesis mechanism and an associated novel virus.</title>
        <authorList>
            <person name="Inwood S."/>
            <person name="Skelly J."/>
            <person name="Guhlin J."/>
            <person name="Harrop T."/>
            <person name="Goldson S."/>
            <person name="Dearden P."/>
        </authorList>
    </citation>
    <scope>NUCLEOTIDE SEQUENCE</scope>
    <source>
        <strain evidence="5">Lincoln</strain>
        <tissue evidence="5">Whole body</tissue>
    </source>
</reference>
<sequence>MPFISKDWRSPGEEWVKTVEGWEKKKILECANNKTLSLLIRNEKDGDKAREREKEKEKKKDNVVQPHCHITLKCTREIAGFNGLSDALKRLDFLSAVHDCRRFNYIVRLLDLLVSHTMGGLSGCAQRVLFNMLEEVALEVSCSQQQTGRLRRLIERMRAFSASCCWGGRPLGSVILWEKHKEALERILQIASSITITQPDEEQRPQWADLPAECRREVLLRLSDPRDIESSSEACEYLAVLAQEQRIWRELAQYHFTPQQIATIMQNNPGKDWKSLFTVARRSFGLREEYAEMIQLCRNCRCLFWRSLGHPCIADQDPAFQEKLADVDQSSLHVPIPPQTFLKFFSL</sequence>